<accession>A0A229UWT5</accession>
<dbReference type="GO" id="GO:0043937">
    <property type="term" value="P:regulation of sporulation"/>
    <property type="evidence" value="ECO:0007669"/>
    <property type="project" value="InterPro"/>
</dbReference>
<dbReference type="SUPFAM" id="SSF140500">
    <property type="entry name" value="BAS1536-like"/>
    <property type="match status" value="1"/>
</dbReference>
<evidence type="ECO:0000313" key="2">
    <source>
        <dbReference type="Proteomes" id="UP000215509"/>
    </source>
</evidence>
<dbReference type="InterPro" id="IPR037208">
    <property type="entry name" value="Spo0E-like_sf"/>
</dbReference>
<dbReference type="InterPro" id="IPR018540">
    <property type="entry name" value="Spo0E-like"/>
</dbReference>
<organism evidence="1 2">
    <name type="scientific">Paenibacillus rigui</name>
    <dbReference type="NCBI Taxonomy" id="554312"/>
    <lineage>
        <taxon>Bacteria</taxon>
        <taxon>Bacillati</taxon>
        <taxon>Bacillota</taxon>
        <taxon>Bacilli</taxon>
        <taxon>Bacillales</taxon>
        <taxon>Paenibacillaceae</taxon>
        <taxon>Paenibacillus</taxon>
    </lineage>
</organism>
<keyword evidence="2" id="KW-1185">Reference proteome</keyword>
<sequence length="61" mass="7305">MKHVELKQCMELMQERLYELVEQTGSLVDPRVVKLSQEIDDLVVTMQRLRMCRELDMPLKK</sequence>
<dbReference type="GO" id="GO:0046983">
    <property type="term" value="F:protein dimerization activity"/>
    <property type="evidence" value="ECO:0007669"/>
    <property type="project" value="InterPro"/>
</dbReference>
<protein>
    <recommendedName>
        <fullName evidence="3">Aspartyl-phosphate phosphatase Spo0E family protein</fullName>
    </recommendedName>
</protein>
<dbReference type="Proteomes" id="UP000215509">
    <property type="component" value="Unassembled WGS sequence"/>
</dbReference>
<dbReference type="EMBL" id="NMQW01000002">
    <property type="protein sequence ID" value="OXM87793.1"/>
    <property type="molecule type" value="Genomic_DNA"/>
</dbReference>
<evidence type="ECO:0008006" key="3">
    <source>
        <dbReference type="Google" id="ProtNLM"/>
    </source>
</evidence>
<dbReference type="OrthoDB" id="2642108at2"/>
<comment type="caution">
    <text evidence="1">The sequence shown here is derived from an EMBL/GenBank/DDBJ whole genome shotgun (WGS) entry which is preliminary data.</text>
</comment>
<dbReference type="Pfam" id="PF09388">
    <property type="entry name" value="SpoOE-like"/>
    <property type="match status" value="1"/>
</dbReference>
<dbReference type="InterPro" id="IPR036638">
    <property type="entry name" value="HLH_DNA-bd_sf"/>
</dbReference>
<reference evidence="1 2" key="1">
    <citation type="submission" date="2017-07" db="EMBL/GenBank/DDBJ databases">
        <title>Genome sequencing and assembly of Paenibacillus rigui.</title>
        <authorList>
            <person name="Mayilraj S."/>
        </authorList>
    </citation>
    <scope>NUCLEOTIDE SEQUENCE [LARGE SCALE GENOMIC DNA]</scope>
    <source>
        <strain evidence="1 2">JCM 16352</strain>
    </source>
</reference>
<evidence type="ECO:0000313" key="1">
    <source>
        <dbReference type="EMBL" id="OXM87793.1"/>
    </source>
</evidence>
<gene>
    <name evidence="1" type="ORF">CF651_01365</name>
</gene>
<dbReference type="Gene3D" id="4.10.280.10">
    <property type="entry name" value="Helix-loop-helix DNA-binding domain"/>
    <property type="match status" value="1"/>
</dbReference>
<dbReference type="AlphaFoldDB" id="A0A229UWT5"/>
<name>A0A229UWT5_9BACL</name>
<proteinExistence type="predicted"/>